<dbReference type="Proteomes" id="UP000004245">
    <property type="component" value="Unassembled WGS sequence"/>
</dbReference>
<dbReference type="Pfam" id="PF00534">
    <property type="entry name" value="Glycos_transf_1"/>
    <property type="match status" value="1"/>
</dbReference>
<dbReference type="STRING" id="43767.A6I91_00250"/>
<keyword evidence="1" id="KW-0808">Transferase</keyword>
<reference evidence="3" key="1">
    <citation type="submission" date="2011-01" db="EMBL/GenBank/DDBJ databases">
        <authorList>
            <person name="Muzny D."/>
            <person name="Qin X."/>
            <person name="Buhay C."/>
            <person name="Dugan-Rocha S."/>
            <person name="Ding Y."/>
            <person name="Chen G."/>
            <person name="Hawes A."/>
            <person name="Holder M."/>
            <person name="Jhangiani S."/>
            <person name="Johnson A."/>
            <person name="Khan Z."/>
            <person name="Li Z."/>
            <person name="Liu W."/>
            <person name="Liu X."/>
            <person name="Perez L."/>
            <person name="Shen H."/>
            <person name="Wang Q."/>
            <person name="Watt J."/>
            <person name="Xi L."/>
            <person name="Xin Y."/>
            <person name="Zhou J."/>
            <person name="Deng J."/>
            <person name="Jiang H."/>
            <person name="Liu Y."/>
            <person name="Qu J."/>
            <person name="Song X.-Z."/>
            <person name="Zhang L."/>
            <person name="Villasana D."/>
            <person name="Johnson A."/>
            <person name="Liu J."/>
            <person name="Liyanage D."/>
            <person name="Lorensuhewa L."/>
            <person name="Robinson T."/>
            <person name="Song A."/>
            <person name="Song B.-B."/>
            <person name="Dinh H."/>
            <person name="Thornton R."/>
            <person name="Coyle M."/>
            <person name="Francisco L."/>
            <person name="Jackson L."/>
            <person name="Javaid M."/>
            <person name="Korchina V."/>
            <person name="Kovar C."/>
            <person name="Mata R."/>
            <person name="Mathew T."/>
            <person name="Ngo R."/>
            <person name="Nguyen L."/>
            <person name="Nguyen N."/>
            <person name="Okwuonu G."/>
            <person name="Ongeri F."/>
            <person name="Pham C."/>
            <person name="Simmons D."/>
            <person name="Wilczek-Boney K."/>
            <person name="Hale W."/>
            <person name="Jakkamsetti A."/>
            <person name="Pham P."/>
            <person name="Ruth R."/>
            <person name="San Lucas F."/>
            <person name="Warren J."/>
            <person name="Zhang J."/>
            <person name="Zhao Z."/>
            <person name="Zhou C."/>
            <person name="Zhu D."/>
            <person name="Lee S."/>
            <person name="Bess C."/>
            <person name="Blankenburg K."/>
            <person name="Forbes L."/>
            <person name="Fu Q."/>
            <person name="Gubbala S."/>
            <person name="Hirani K."/>
            <person name="Jayaseelan J.C."/>
            <person name="Lara F."/>
            <person name="Munidasa M."/>
            <person name="Palculict T."/>
            <person name="Patil S."/>
            <person name="Pu L.-L."/>
            <person name="Saada N."/>
            <person name="Tang L."/>
            <person name="Weissenberger G."/>
            <person name="Zhu Y."/>
            <person name="Hemphill L."/>
            <person name="Shang Y."/>
            <person name="Youmans B."/>
            <person name="Ayvaz T."/>
            <person name="Ross M."/>
            <person name="Santibanez J."/>
            <person name="Aqrawi P."/>
            <person name="Gross S."/>
            <person name="Joshi V."/>
            <person name="Fowler G."/>
            <person name="Nazareth L."/>
            <person name="Reid J."/>
            <person name="Worley K."/>
            <person name="Petrosino J."/>
            <person name="Highlander S."/>
            <person name="Gibbs R."/>
        </authorList>
    </citation>
    <scope>NUCLEOTIDE SEQUENCE [LARGE SCALE GENOMIC DNA]</scope>
    <source>
        <strain evidence="3">ATCC 33707</strain>
    </source>
</reference>
<dbReference type="AlphaFoldDB" id="F1TJF0"/>
<protein>
    <recommendedName>
        <fullName evidence="2">Glycosyl transferase family 1 domain-containing protein</fullName>
    </recommendedName>
</protein>
<evidence type="ECO:0000313" key="4">
    <source>
        <dbReference type="Proteomes" id="UP000004245"/>
    </source>
</evidence>
<name>F1TJF0_RHOHA</name>
<dbReference type="OrthoDB" id="9794513at2"/>
<feature type="domain" description="Glycosyl transferase family 1" evidence="2">
    <location>
        <begin position="201"/>
        <end position="303"/>
    </location>
</feature>
<comment type="caution">
    <text evidence="3">The sequence shown here is derived from an EMBL/GenBank/DDBJ whole genome shotgun (WGS) entry which is preliminary data.</text>
</comment>
<dbReference type="GO" id="GO:0016757">
    <property type="term" value="F:glycosyltransferase activity"/>
    <property type="evidence" value="ECO:0007669"/>
    <property type="project" value="InterPro"/>
</dbReference>
<evidence type="ECO:0000313" key="3">
    <source>
        <dbReference type="EMBL" id="EGD24487.1"/>
    </source>
</evidence>
<sequence>MSDRSDARNILVWHVHGSWLDAFVRGGHRYLVPTLPGRGPWGRGRMGRDWPPNAEEIVPRDLENANADVDLVVAQNPGEVPLAARWLERLPGRDVPLVYVEHNTPGGHAPTTRHPMADRDDLTLVHVTHFNRTMWDSGATRTRVIEHGVVDPGARHSGRLARSATMINDPVRRWRAVGTDLLPKLASAAPVDVFGMRTGELARRADIPPSVSAGGDLGRDALHDAVGERRVYLHTARWTSLGLSLIEAMMLGMPVVALASTEVAVSVPPEAGVAATDPDRMVSAVHRFVTDPADAAETGRRARAFALSKFGLERFLHDWDVLIDETTRRPLCARR</sequence>
<proteinExistence type="predicted"/>
<dbReference type="SUPFAM" id="SSF53756">
    <property type="entry name" value="UDP-Glycosyltransferase/glycogen phosphorylase"/>
    <property type="match status" value="1"/>
</dbReference>
<evidence type="ECO:0000259" key="2">
    <source>
        <dbReference type="Pfam" id="PF00534"/>
    </source>
</evidence>
<organism evidence="3 4">
    <name type="scientific">Prescottella equi ATCC 33707</name>
    <dbReference type="NCBI Taxonomy" id="525370"/>
    <lineage>
        <taxon>Bacteria</taxon>
        <taxon>Bacillati</taxon>
        <taxon>Actinomycetota</taxon>
        <taxon>Actinomycetes</taxon>
        <taxon>Mycobacteriales</taxon>
        <taxon>Nocardiaceae</taxon>
        <taxon>Prescottella</taxon>
    </lineage>
</organism>
<accession>F1TJF0</accession>
<evidence type="ECO:0000256" key="1">
    <source>
        <dbReference type="ARBA" id="ARBA00022679"/>
    </source>
</evidence>
<dbReference type="EMBL" id="ADNW02000009">
    <property type="protein sequence ID" value="EGD24487.1"/>
    <property type="molecule type" value="Genomic_DNA"/>
</dbReference>
<dbReference type="InterPro" id="IPR001296">
    <property type="entry name" value="Glyco_trans_1"/>
</dbReference>
<dbReference type="RefSeq" id="WP_005512781.1">
    <property type="nucleotide sequence ID" value="NZ_CM001149.1"/>
</dbReference>
<gene>
    <name evidence="3" type="ORF">HMPREF0724_12023</name>
</gene>
<dbReference type="HOGENOM" id="CLU_075562_0_0_11"/>
<dbReference type="Gene3D" id="3.40.50.2000">
    <property type="entry name" value="Glycogen Phosphorylase B"/>
    <property type="match status" value="1"/>
</dbReference>
<keyword evidence="4" id="KW-1185">Reference proteome</keyword>